<dbReference type="AlphaFoldDB" id="A0A510X553"/>
<evidence type="ECO:0000313" key="1">
    <source>
        <dbReference type="EMBL" id="GEK46553.1"/>
    </source>
</evidence>
<comment type="caution">
    <text evidence="1">The sequence shown here is derived from an EMBL/GenBank/DDBJ whole genome shotgun (WGS) entry which is preliminary data.</text>
</comment>
<dbReference type="EMBL" id="BJUK01000007">
    <property type="protein sequence ID" value="GEK46553.1"/>
    <property type="molecule type" value="Genomic_DNA"/>
</dbReference>
<reference evidence="1 2" key="1">
    <citation type="submission" date="2019-07" db="EMBL/GenBank/DDBJ databases">
        <title>Whole genome shotgun sequence of Halomonas pacifica NBRC 102220.</title>
        <authorList>
            <person name="Hosoyama A."/>
            <person name="Uohara A."/>
            <person name="Ohji S."/>
            <person name="Ichikawa N."/>
        </authorList>
    </citation>
    <scope>NUCLEOTIDE SEQUENCE [LARGE SCALE GENOMIC DNA]</scope>
    <source>
        <strain evidence="1 2">NBRC 102220</strain>
    </source>
</reference>
<accession>A0A510X553</accession>
<name>A0A510X553_9GAMM</name>
<proteinExistence type="predicted"/>
<organism evidence="1 2">
    <name type="scientific">Bisbaumannia pacifica</name>
    <dbReference type="NCBI Taxonomy" id="77098"/>
    <lineage>
        <taxon>Bacteria</taxon>
        <taxon>Pseudomonadati</taxon>
        <taxon>Pseudomonadota</taxon>
        <taxon>Gammaproteobacteria</taxon>
        <taxon>Oceanospirillales</taxon>
        <taxon>Halomonadaceae</taxon>
        <taxon>Bisbaumannia</taxon>
    </lineage>
</organism>
<keyword evidence="2" id="KW-1185">Reference proteome</keyword>
<dbReference type="Proteomes" id="UP000321275">
    <property type="component" value="Unassembled WGS sequence"/>
</dbReference>
<dbReference type="RefSeq" id="WP_146801830.1">
    <property type="nucleotide sequence ID" value="NZ_BJUK01000007.1"/>
</dbReference>
<sequence>MTLDELMADVALEVPDAPRASIRDMIRWAARELCTEADAWVTEEGPVIYGADSDYPAIVAPAGEPLRIVSLTLGGREVGQGDQFEQRSPTDIHFYRQPGESVVNGRLACRPRPGEMPPDAVTSRWASAIGDGARWRLLLLPQPWRNPELASYYQQRFLAGIADARQHSRLGHARGGARVMMRRFI</sequence>
<protein>
    <submittedName>
        <fullName evidence="1">Uncharacterized protein</fullName>
    </submittedName>
</protein>
<evidence type="ECO:0000313" key="2">
    <source>
        <dbReference type="Proteomes" id="UP000321275"/>
    </source>
</evidence>
<gene>
    <name evidence="1" type="ORF">HPA02_08360</name>
</gene>
<dbReference type="OrthoDB" id="6183037at2"/>